<feature type="transmembrane region" description="Helical" evidence="1">
    <location>
        <begin position="85"/>
        <end position="105"/>
    </location>
</feature>
<keyword evidence="1" id="KW-0472">Membrane</keyword>
<evidence type="ECO:0000313" key="2">
    <source>
        <dbReference type="EMBL" id="NQE35410.1"/>
    </source>
</evidence>
<organism evidence="2 3">
    <name type="scientific">Microcoleus asticus IPMA8</name>
    <dbReference type="NCBI Taxonomy" id="2563858"/>
    <lineage>
        <taxon>Bacteria</taxon>
        <taxon>Bacillati</taxon>
        <taxon>Cyanobacteriota</taxon>
        <taxon>Cyanophyceae</taxon>
        <taxon>Oscillatoriophycideae</taxon>
        <taxon>Oscillatoriales</taxon>
        <taxon>Microcoleaceae</taxon>
        <taxon>Microcoleus</taxon>
        <taxon>Microcoleus asticus</taxon>
    </lineage>
</organism>
<dbReference type="EMBL" id="SRRZ01000054">
    <property type="protein sequence ID" value="NQE35410.1"/>
    <property type="molecule type" value="Genomic_DNA"/>
</dbReference>
<feature type="transmembrane region" description="Helical" evidence="1">
    <location>
        <begin position="30"/>
        <end position="50"/>
    </location>
</feature>
<dbReference type="RefSeq" id="WP_172188778.1">
    <property type="nucleotide sequence ID" value="NZ_CAWPPK010000268.1"/>
</dbReference>
<comment type="caution">
    <text evidence="2">The sequence shown here is derived from an EMBL/GenBank/DDBJ whole genome shotgun (WGS) entry which is preliminary data.</text>
</comment>
<keyword evidence="3" id="KW-1185">Reference proteome</keyword>
<reference evidence="2 3" key="1">
    <citation type="journal article" date="2020" name="Sci. Rep.">
        <title>A novel cyanobacterial geosmin producer, revising GeoA distribution and dispersion patterns in Bacteria.</title>
        <authorList>
            <person name="Churro C."/>
            <person name="Semedo-Aguiar A.P."/>
            <person name="Silva A.D."/>
            <person name="Pereira-Leal J.B."/>
            <person name="Leite R.B."/>
        </authorList>
    </citation>
    <scope>NUCLEOTIDE SEQUENCE [LARGE SCALE GENOMIC DNA]</scope>
    <source>
        <strain evidence="2 3">IPMA8</strain>
    </source>
</reference>
<protein>
    <recommendedName>
        <fullName evidence="4">Tripartite tricarboxylate transporter TctB family protein</fullName>
    </recommendedName>
</protein>
<accession>A0ABX2CYF0</accession>
<evidence type="ECO:0008006" key="4">
    <source>
        <dbReference type="Google" id="ProtNLM"/>
    </source>
</evidence>
<sequence length="147" mass="16326">MKKTSWVSLTLLFVTYFTFGWKLSEFDVPPHQTWFLAIASIFVLAIALSFPMRNTKALIRAWFSSDIGAFLSIIVGAFVAVVVFAWMHLFATCLLLISAGALARLDIQMSGWKNWRAFAVLITISLAGVGLGGAIEFWLKTGRLVFS</sequence>
<proteinExistence type="predicted"/>
<keyword evidence="1" id="KW-1133">Transmembrane helix</keyword>
<gene>
    <name evidence="2" type="ORF">E5S67_03141</name>
</gene>
<evidence type="ECO:0000256" key="1">
    <source>
        <dbReference type="SAM" id="Phobius"/>
    </source>
</evidence>
<evidence type="ECO:0000313" key="3">
    <source>
        <dbReference type="Proteomes" id="UP000702425"/>
    </source>
</evidence>
<feature type="transmembrane region" description="Helical" evidence="1">
    <location>
        <begin position="117"/>
        <end position="139"/>
    </location>
</feature>
<keyword evidence="1" id="KW-0812">Transmembrane</keyword>
<feature type="transmembrane region" description="Helical" evidence="1">
    <location>
        <begin position="57"/>
        <end position="79"/>
    </location>
</feature>
<dbReference type="Proteomes" id="UP000702425">
    <property type="component" value="Unassembled WGS sequence"/>
</dbReference>
<name>A0ABX2CYF0_9CYAN</name>